<proteinExistence type="predicted"/>
<protein>
    <submittedName>
        <fullName evidence="2">Endonuclease/exonuclease/phosphatase family protein</fullName>
    </submittedName>
</protein>
<dbReference type="PROSITE" id="PS51257">
    <property type="entry name" value="PROKAR_LIPOPROTEIN"/>
    <property type="match status" value="1"/>
</dbReference>
<dbReference type="InterPro" id="IPR005135">
    <property type="entry name" value="Endo/exonuclease/phosphatase"/>
</dbReference>
<dbReference type="Proteomes" id="UP001597118">
    <property type="component" value="Unassembled WGS sequence"/>
</dbReference>
<dbReference type="PANTHER" id="PTHR12121:SF36">
    <property type="entry name" value="ENDONUCLEASE_EXONUCLEASE_PHOSPHATASE DOMAIN-CONTAINING PROTEIN"/>
    <property type="match status" value="1"/>
</dbReference>
<comment type="caution">
    <text evidence="2">The sequence shown here is derived from an EMBL/GenBank/DDBJ whole genome shotgun (WGS) entry which is preliminary data.</text>
</comment>
<keyword evidence="3" id="KW-1185">Reference proteome</keyword>
<dbReference type="InterPro" id="IPR050410">
    <property type="entry name" value="CCR4/nocturin_mRNA_transcr"/>
</dbReference>
<dbReference type="EMBL" id="JBHUDG010000017">
    <property type="protein sequence ID" value="MFD1630479.1"/>
    <property type="molecule type" value="Genomic_DNA"/>
</dbReference>
<dbReference type="Gene3D" id="3.60.10.10">
    <property type="entry name" value="Endonuclease/exonuclease/phosphatase"/>
    <property type="match status" value="1"/>
</dbReference>
<dbReference type="SUPFAM" id="SSF56219">
    <property type="entry name" value="DNase I-like"/>
    <property type="match status" value="1"/>
</dbReference>
<dbReference type="InterPro" id="IPR036691">
    <property type="entry name" value="Endo/exonu/phosph_ase_sf"/>
</dbReference>
<dbReference type="RefSeq" id="WP_379662856.1">
    <property type="nucleotide sequence ID" value="NZ_JBHUDG010000017.1"/>
</dbReference>
<sequence length="295" mass="33788">MKRVLYFMIAAISLQSCKKNEDEEEKKWHSPLKIASYNIQYDNTVQAPASEWNNRKDLFKQMVEKYDFDIIGAQEPYLSQLNDIKSMLPGYDYIGISINGETTALKKHYTPIIYKKDKIEILDWGTFWFSSSSSQPGSIGWDAQSPRICTRALIKDKTTGKIFNFFNVHLDHIGTIARDMSVQMLLSLVPVASAKYPSIVTGDFNLNQNSANYNRIVSSGVLRDSYKMAQENINADYGTFNDYVFNQNLGTRIDHIFLSTGLPLKVKKHHIITDDFNGKYPSDHYPVMIELQLPK</sequence>
<reference evidence="3" key="1">
    <citation type="journal article" date="2019" name="Int. J. Syst. Evol. Microbiol.">
        <title>The Global Catalogue of Microorganisms (GCM) 10K type strain sequencing project: providing services to taxonomists for standard genome sequencing and annotation.</title>
        <authorList>
            <consortium name="The Broad Institute Genomics Platform"/>
            <consortium name="The Broad Institute Genome Sequencing Center for Infectious Disease"/>
            <person name="Wu L."/>
            <person name="Ma J."/>
        </authorList>
    </citation>
    <scope>NUCLEOTIDE SEQUENCE [LARGE SCALE GENOMIC DNA]</scope>
    <source>
        <strain evidence="3">CCUG 53762</strain>
    </source>
</reference>
<organism evidence="2 3">
    <name type="scientific">Pseudopedobacter beijingensis</name>
    <dbReference type="NCBI Taxonomy" id="1207056"/>
    <lineage>
        <taxon>Bacteria</taxon>
        <taxon>Pseudomonadati</taxon>
        <taxon>Bacteroidota</taxon>
        <taxon>Sphingobacteriia</taxon>
        <taxon>Sphingobacteriales</taxon>
        <taxon>Sphingobacteriaceae</taxon>
        <taxon>Pseudopedobacter</taxon>
    </lineage>
</organism>
<dbReference type="GO" id="GO:0004519">
    <property type="term" value="F:endonuclease activity"/>
    <property type="evidence" value="ECO:0007669"/>
    <property type="project" value="UniProtKB-KW"/>
</dbReference>
<keyword evidence="2" id="KW-0378">Hydrolase</keyword>
<name>A0ABW4IDQ5_9SPHI</name>
<keyword evidence="2" id="KW-0540">Nuclease</keyword>
<dbReference type="PANTHER" id="PTHR12121">
    <property type="entry name" value="CARBON CATABOLITE REPRESSOR PROTEIN 4"/>
    <property type="match status" value="1"/>
</dbReference>
<feature type="domain" description="Endonuclease/exonuclease/phosphatase" evidence="1">
    <location>
        <begin position="35"/>
        <end position="284"/>
    </location>
</feature>
<gene>
    <name evidence="2" type="ORF">ACFSAH_11360</name>
</gene>
<evidence type="ECO:0000259" key="1">
    <source>
        <dbReference type="Pfam" id="PF03372"/>
    </source>
</evidence>
<dbReference type="CDD" id="cd09083">
    <property type="entry name" value="EEP-1"/>
    <property type="match status" value="1"/>
</dbReference>
<evidence type="ECO:0000313" key="3">
    <source>
        <dbReference type="Proteomes" id="UP001597118"/>
    </source>
</evidence>
<evidence type="ECO:0000313" key="2">
    <source>
        <dbReference type="EMBL" id="MFD1630479.1"/>
    </source>
</evidence>
<accession>A0ABW4IDQ5</accession>
<dbReference type="Pfam" id="PF03372">
    <property type="entry name" value="Exo_endo_phos"/>
    <property type="match status" value="1"/>
</dbReference>
<keyword evidence="2" id="KW-0255">Endonuclease</keyword>